<feature type="transmembrane region" description="Helical" evidence="7">
    <location>
        <begin position="242"/>
        <end position="263"/>
    </location>
</feature>
<feature type="transmembrane region" description="Helical" evidence="7">
    <location>
        <begin position="76"/>
        <end position="95"/>
    </location>
</feature>
<organism evidence="9 10">
    <name type="scientific">Cohnella abietis</name>
    <dbReference type="NCBI Taxonomy" id="2507935"/>
    <lineage>
        <taxon>Bacteria</taxon>
        <taxon>Bacillati</taxon>
        <taxon>Bacillota</taxon>
        <taxon>Bacilli</taxon>
        <taxon>Bacillales</taxon>
        <taxon>Paenibacillaceae</taxon>
        <taxon>Cohnella</taxon>
    </lineage>
</organism>
<evidence type="ECO:0000256" key="3">
    <source>
        <dbReference type="ARBA" id="ARBA00022475"/>
    </source>
</evidence>
<dbReference type="InterPro" id="IPR000515">
    <property type="entry name" value="MetI-like"/>
</dbReference>
<comment type="similarity">
    <text evidence="7">Belongs to the binding-protein-dependent transport system permease family.</text>
</comment>
<evidence type="ECO:0000256" key="2">
    <source>
        <dbReference type="ARBA" id="ARBA00022448"/>
    </source>
</evidence>
<evidence type="ECO:0000256" key="7">
    <source>
        <dbReference type="RuleBase" id="RU363032"/>
    </source>
</evidence>
<keyword evidence="4 7" id="KW-0812">Transmembrane</keyword>
<dbReference type="Gene3D" id="1.10.3720.10">
    <property type="entry name" value="MetI-like"/>
    <property type="match status" value="1"/>
</dbReference>
<protein>
    <submittedName>
        <fullName evidence="9">ABC transporter permease</fullName>
    </submittedName>
</protein>
<dbReference type="SUPFAM" id="SSF161098">
    <property type="entry name" value="MetI-like"/>
    <property type="match status" value="1"/>
</dbReference>
<dbReference type="PROSITE" id="PS50928">
    <property type="entry name" value="ABC_TM1"/>
    <property type="match status" value="1"/>
</dbReference>
<dbReference type="EMBL" id="AP019400">
    <property type="protein sequence ID" value="BBI33871.1"/>
    <property type="molecule type" value="Genomic_DNA"/>
</dbReference>
<reference evidence="9 10" key="1">
    <citation type="submission" date="2019-01" db="EMBL/GenBank/DDBJ databases">
        <title>Complete genome sequence of Cohnella hallensis HS21 isolated from Korean fir (Abies koreana) rhizospheric soil.</title>
        <authorList>
            <person name="Jiang L."/>
            <person name="Kang S.W."/>
            <person name="Kim S."/>
            <person name="Jung J."/>
            <person name="Kim C.Y."/>
            <person name="Kim D.H."/>
            <person name="Kim S.W."/>
            <person name="Lee J."/>
        </authorList>
    </citation>
    <scope>NUCLEOTIDE SEQUENCE [LARGE SCALE GENOMIC DNA]</scope>
    <source>
        <strain evidence="9 10">HS21</strain>
    </source>
</reference>
<dbReference type="KEGG" id="cohn:KCTCHS21_32700"/>
<evidence type="ECO:0000256" key="4">
    <source>
        <dbReference type="ARBA" id="ARBA00022692"/>
    </source>
</evidence>
<dbReference type="GO" id="GO:0055085">
    <property type="term" value="P:transmembrane transport"/>
    <property type="evidence" value="ECO:0007669"/>
    <property type="project" value="InterPro"/>
</dbReference>
<dbReference type="PANTHER" id="PTHR32243">
    <property type="entry name" value="MALTOSE TRANSPORT SYSTEM PERMEASE-RELATED"/>
    <property type="match status" value="1"/>
</dbReference>
<proteinExistence type="inferred from homology"/>
<sequence length="278" mass="30943">MNKKQRTSIVIVRFVVLLGYLLMVLAPFYWLFITSLKPKLDILTTNIQYWPKHITFDNYIYLFETSNFAVFFKNSIILSLATGLFGTSLAVLGGYAMARFKFRGHKLVIYGLLLTQLIPGVLVLVPTIIMYSKLGLTNTMGGLILFYTVGTIPFSLILMRSFFDRIPMDLEEAALIDGCNKMQSLFKIILPLMVPGVIATFIFAFIGAWNDLLGAVMIISSDSLKTIPVGLNMFIHNYDIDWGVMTAGGIAATVPSLIMFAFMQRFVVNGLTDGAVKG</sequence>
<dbReference type="CDD" id="cd06261">
    <property type="entry name" value="TM_PBP2"/>
    <property type="match status" value="1"/>
</dbReference>
<feature type="domain" description="ABC transmembrane type-1" evidence="8">
    <location>
        <begin position="72"/>
        <end position="263"/>
    </location>
</feature>
<dbReference type="InterPro" id="IPR035906">
    <property type="entry name" value="MetI-like_sf"/>
</dbReference>
<dbReference type="AlphaFoldDB" id="A0A3T1D722"/>
<dbReference type="Proteomes" id="UP000289856">
    <property type="component" value="Chromosome"/>
</dbReference>
<keyword evidence="10" id="KW-1185">Reference proteome</keyword>
<evidence type="ECO:0000256" key="5">
    <source>
        <dbReference type="ARBA" id="ARBA00022989"/>
    </source>
</evidence>
<keyword evidence="6 7" id="KW-0472">Membrane</keyword>
<dbReference type="PANTHER" id="PTHR32243:SF18">
    <property type="entry name" value="INNER MEMBRANE ABC TRANSPORTER PERMEASE PROTEIN YCJP"/>
    <property type="match status" value="1"/>
</dbReference>
<dbReference type="GO" id="GO:0005886">
    <property type="term" value="C:plasma membrane"/>
    <property type="evidence" value="ECO:0007669"/>
    <property type="project" value="UniProtKB-SubCell"/>
</dbReference>
<dbReference type="OrthoDB" id="9810086at2"/>
<comment type="subcellular location">
    <subcellularLocation>
        <location evidence="1 7">Cell membrane</location>
        <topology evidence="1 7">Multi-pass membrane protein</topology>
    </subcellularLocation>
</comment>
<feature type="transmembrane region" description="Helical" evidence="7">
    <location>
        <begin position="12"/>
        <end position="33"/>
    </location>
</feature>
<evidence type="ECO:0000256" key="6">
    <source>
        <dbReference type="ARBA" id="ARBA00023136"/>
    </source>
</evidence>
<keyword evidence="2 7" id="KW-0813">Transport</keyword>
<keyword evidence="3" id="KW-1003">Cell membrane</keyword>
<feature type="transmembrane region" description="Helical" evidence="7">
    <location>
        <begin position="107"/>
        <end position="131"/>
    </location>
</feature>
<feature type="transmembrane region" description="Helical" evidence="7">
    <location>
        <begin position="143"/>
        <end position="163"/>
    </location>
</feature>
<keyword evidence="5 7" id="KW-1133">Transmembrane helix</keyword>
<evidence type="ECO:0000313" key="9">
    <source>
        <dbReference type="EMBL" id="BBI33871.1"/>
    </source>
</evidence>
<accession>A0A3T1D722</accession>
<name>A0A3T1D722_9BACL</name>
<feature type="transmembrane region" description="Helical" evidence="7">
    <location>
        <begin position="184"/>
        <end position="206"/>
    </location>
</feature>
<gene>
    <name evidence="9" type="ORF">KCTCHS21_32700</name>
</gene>
<dbReference type="InterPro" id="IPR050901">
    <property type="entry name" value="BP-dep_ABC_trans_perm"/>
</dbReference>
<evidence type="ECO:0000256" key="1">
    <source>
        <dbReference type="ARBA" id="ARBA00004651"/>
    </source>
</evidence>
<evidence type="ECO:0000259" key="8">
    <source>
        <dbReference type="PROSITE" id="PS50928"/>
    </source>
</evidence>
<dbReference type="Pfam" id="PF00528">
    <property type="entry name" value="BPD_transp_1"/>
    <property type="match status" value="1"/>
</dbReference>
<dbReference type="RefSeq" id="WP_130610273.1">
    <property type="nucleotide sequence ID" value="NZ_AP019400.1"/>
</dbReference>
<evidence type="ECO:0000313" key="10">
    <source>
        <dbReference type="Proteomes" id="UP000289856"/>
    </source>
</evidence>